<accession>J7G188</accession>
<keyword evidence="1" id="KW-0472">Membrane</keyword>
<dbReference type="AlphaFoldDB" id="J7G188"/>
<evidence type="ECO:0000313" key="2">
    <source>
        <dbReference type="EMBL" id="AFP65257.1"/>
    </source>
</evidence>
<gene>
    <name evidence="2" type="ORF">CMESO_55</name>
</gene>
<evidence type="ECO:0000313" key="3">
    <source>
        <dbReference type="Proteomes" id="UP000243348"/>
    </source>
</evidence>
<evidence type="ECO:0000256" key="1">
    <source>
        <dbReference type="SAM" id="Phobius"/>
    </source>
</evidence>
<keyword evidence="1" id="KW-1133">Transmembrane helix</keyword>
<keyword evidence="1" id="KW-0812">Transmembrane</keyword>
<sequence length="208" mass="24549">MFFFIFFNFKNLHLTLRKNIFDKTNFNKNNFYCNNLNTDSGVKASIKINSKNIKNYQKFLPDSFLVDKSAPFLVSLLWLQKIGRTDLTKKLNQGESTLTLFSNSSLSFRGDPIFNIQKKIRKKKKQKNNIPLSLGKNIEDKLILFEYKKIKKTKTPNFKSKKKYINNEITRLNFSYSLLELKLVNYSIIQRLVFCVFFLMTAFFSRAL</sequence>
<dbReference type="EMBL" id="CP003680">
    <property type="protein sequence ID" value="AFP65257.1"/>
    <property type="molecule type" value="Genomic_DNA"/>
</dbReference>
<name>J7G188_9CRYP</name>
<dbReference type="Proteomes" id="UP000243348">
    <property type="component" value="Nucleomorph 1"/>
</dbReference>
<keyword evidence="2" id="KW-0542">Nucleomorph</keyword>
<geneLocation type="nucleomorph" evidence="2"/>
<proteinExistence type="predicted"/>
<protein>
    <submittedName>
        <fullName evidence="2">Uncharacterized protein</fullName>
    </submittedName>
</protein>
<reference evidence="2 3" key="1">
    <citation type="journal article" date="2012" name="Genome Biol. Evol.">
        <title>Nucleomorph genome sequence of the cryptophyte alga Chroomonas mesostigmatica CCMP1168 reveals lineage-specific gene loss and genome complexity.</title>
        <authorList>
            <person name="Moore C.E."/>
            <person name="Curtis B."/>
            <person name="Mills T."/>
            <person name="Tanifuji G."/>
            <person name="Archibald J.M."/>
        </authorList>
    </citation>
    <scope>NUCLEOTIDE SEQUENCE [LARGE SCALE GENOMIC DNA]</scope>
    <source>
        <strain evidence="2 3">CCMP1168</strain>
    </source>
</reference>
<feature type="transmembrane region" description="Helical" evidence="1">
    <location>
        <begin position="183"/>
        <end position="204"/>
    </location>
</feature>
<organism evidence="2 3">
    <name type="scientific">Chroomonas mesostigmatica CCMP1168</name>
    <dbReference type="NCBI Taxonomy" id="1195612"/>
    <lineage>
        <taxon>Eukaryota</taxon>
        <taxon>Cryptophyceae</taxon>
        <taxon>Pyrenomonadales</taxon>
        <taxon>Chroomonadaceae</taxon>
        <taxon>Chroomonas</taxon>
    </lineage>
</organism>